<reference evidence="2" key="1">
    <citation type="journal article" date="2022" name="Mol. Ecol. Resour.">
        <title>The genomes of chicory, endive, great burdock and yacon provide insights into Asteraceae palaeo-polyploidization history and plant inulin production.</title>
        <authorList>
            <person name="Fan W."/>
            <person name="Wang S."/>
            <person name="Wang H."/>
            <person name="Wang A."/>
            <person name="Jiang F."/>
            <person name="Liu H."/>
            <person name="Zhao H."/>
            <person name="Xu D."/>
            <person name="Zhang Y."/>
        </authorList>
    </citation>
    <scope>NUCLEOTIDE SEQUENCE [LARGE SCALE GENOMIC DNA]</scope>
    <source>
        <strain evidence="2">cv. Yunnan</strain>
    </source>
</reference>
<evidence type="ECO:0000313" key="2">
    <source>
        <dbReference type="Proteomes" id="UP001056120"/>
    </source>
</evidence>
<reference evidence="1 2" key="2">
    <citation type="journal article" date="2022" name="Mol. Ecol. Resour.">
        <title>The genomes of chicory, endive, great burdock and yacon provide insights into Asteraceae paleo-polyploidization history and plant inulin production.</title>
        <authorList>
            <person name="Fan W."/>
            <person name="Wang S."/>
            <person name="Wang H."/>
            <person name="Wang A."/>
            <person name="Jiang F."/>
            <person name="Liu H."/>
            <person name="Zhao H."/>
            <person name="Xu D."/>
            <person name="Zhang Y."/>
        </authorList>
    </citation>
    <scope>NUCLEOTIDE SEQUENCE [LARGE SCALE GENOMIC DNA]</scope>
    <source>
        <strain evidence="2">cv. Yunnan</strain>
        <tissue evidence="1">Leaves</tissue>
    </source>
</reference>
<keyword evidence="2" id="KW-1185">Reference proteome</keyword>
<organism evidence="1 2">
    <name type="scientific">Smallanthus sonchifolius</name>
    <dbReference type="NCBI Taxonomy" id="185202"/>
    <lineage>
        <taxon>Eukaryota</taxon>
        <taxon>Viridiplantae</taxon>
        <taxon>Streptophyta</taxon>
        <taxon>Embryophyta</taxon>
        <taxon>Tracheophyta</taxon>
        <taxon>Spermatophyta</taxon>
        <taxon>Magnoliopsida</taxon>
        <taxon>eudicotyledons</taxon>
        <taxon>Gunneridae</taxon>
        <taxon>Pentapetalae</taxon>
        <taxon>asterids</taxon>
        <taxon>campanulids</taxon>
        <taxon>Asterales</taxon>
        <taxon>Asteraceae</taxon>
        <taxon>Asteroideae</taxon>
        <taxon>Heliantheae alliance</taxon>
        <taxon>Millerieae</taxon>
        <taxon>Smallanthus</taxon>
    </lineage>
</organism>
<gene>
    <name evidence="1" type="ORF">L1987_45328</name>
</gene>
<sequence length="365" mass="41397">MDMYTYRSRKQTPSFSSTLLDIIYQSVDATEDEDSVVYRKTNRNRQSIDGCCSQVEKQIVDSLRRSGGSKNIGDVVFRRKSAIGVSQRSEDNIGYSCSRYRFQFSSSEAERIYGFPARLRPLRTGINEDDEFSTREINRNMYGQKYKTDDLQPRANCEGKFVKTKSRAMKFYSYLKKAKHPISPGGRLVSFLISLFGTTNAKKSKISSPEAIVPANRNSETTRPCLNETPSSVKRNVIDEYSQPRGHKSLNGDRSRSDSPAVKFAVNSIDKKLRVHSTEKNLHIEESTRNLLKNYQKKVECVFDSIKNSDTNNNDDDEAASYASSDLFELDHLSDIGIDRCMQELPLYETTSVDVNRAIANGLLV</sequence>
<name>A0ACB9GRS1_9ASTR</name>
<comment type="caution">
    <text evidence="1">The sequence shown here is derived from an EMBL/GenBank/DDBJ whole genome shotgun (WGS) entry which is preliminary data.</text>
</comment>
<protein>
    <submittedName>
        <fullName evidence="1">Uncharacterized protein</fullName>
    </submittedName>
</protein>
<accession>A0ACB9GRS1</accession>
<dbReference type="EMBL" id="CM042031">
    <property type="protein sequence ID" value="KAI3786194.1"/>
    <property type="molecule type" value="Genomic_DNA"/>
</dbReference>
<dbReference type="Proteomes" id="UP001056120">
    <property type="component" value="Linkage Group LG14"/>
</dbReference>
<proteinExistence type="predicted"/>
<evidence type="ECO:0000313" key="1">
    <source>
        <dbReference type="EMBL" id="KAI3786194.1"/>
    </source>
</evidence>